<keyword evidence="5 8" id="KW-0812">Transmembrane</keyword>
<comment type="caution">
    <text evidence="10">The sequence shown here is derived from an EMBL/GenBank/DDBJ whole genome shotgun (WGS) entry which is preliminary data.</text>
</comment>
<evidence type="ECO:0000313" key="11">
    <source>
        <dbReference type="Proteomes" id="UP000228596"/>
    </source>
</evidence>
<keyword evidence="7 8" id="KW-0472">Membrane</keyword>
<sequence length="354" mass="39210">MTLFNISFKRRVGLGERAVFTRQLAAMVEAGISLVKALNMIADQTSNKQFAAVIFDISRRLEEGENLSVALSHYSDVFPKLYISAIRAAEASGRLQDVLKELAIQQEDDNRFISSIRNAVVYPIFIIVAMIVVGFILTIVVIPKLESLFADSQTPLPFTTMAFIATAKFLQRYWYIILIIIAGIIYSLRLYSKTKNGKYFFDNLIINLPGFSGLIKGIYMARFARTFSMLIKSGVPIIDSITIVSDVLGNEVYKSIFLNAASQLERGIPLSTPISKSKEFPSVVGQMVLAGEQTGKLDEILLSMAQYYKEDSDSKIKLLSSLVEPALIIVVGLGVAFIVFSIMVPIYQIAGTIQ</sequence>
<evidence type="ECO:0000256" key="2">
    <source>
        <dbReference type="ARBA" id="ARBA00005745"/>
    </source>
</evidence>
<keyword evidence="3" id="KW-1003">Cell membrane</keyword>
<comment type="subcellular location">
    <subcellularLocation>
        <location evidence="1">Cell inner membrane</location>
        <topology evidence="1">Multi-pass membrane protein</topology>
    </subcellularLocation>
</comment>
<evidence type="ECO:0000256" key="3">
    <source>
        <dbReference type="ARBA" id="ARBA00022475"/>
    </source>
</evidence>
<feature type="domain" description="Type II secretion system protein GspF" evidence="9">
    <location>
        <begin position="223"/>
        <end position="345"/>
    </location>
</feature>
<dbReference type="Proteomes" id="UP000228596">
    <property type="component" value="Unassembled WGS sequence"/>
</dbReference>
<dbReference type="InterPro" id="IPR042094">
    <property type="entry name" value="T2SS_GspF_sf"/>
</dbReference>
<dbReference type="InterPro" id="IPR018076">
    <property type="entry name" value="T2SS_GspF_dom"/>
</dbReference>
<feature type="transmembrane region" description="Helical" evidence="8">
    <location>
        <begin position="326"/>
        <end position="350"/>
    </location>
</feature>
<feature type="domain" description="Type II secretion system protein GspF" evidence="9">
    <location>
        <begin position="20"/>
        <end position="143"/>
    </location>
</feature>
<dbReference type="PRINTS" id="PR00812">
    <property type="entry name" value="BCTERIALGSPF"/>
</dbReference>
<keyword evidence="4" id="KW-0997">Cell inner membrane</keyword>
<gene>
    <name evidence="10" type="ORF">COT77_00810</name>
</gene>
<feature type="transmembrane region" description="Helical" evidence="8">
    <location>
        <begin position="173"/>
        <end position="191"/>
    </location>
</feature>
<dbReference type="AlphaFoldDB" id="A0A2M6WXS7"/>
<dbReference type="InterPro" id="IPR003004">
    <property type="entry name" value="GspF/PilC"/>
</dbReference>
<dbReference type="Gene3D" id="1.20.81.30">
    <property type="entry name" value="Type II secretion system (T2SS), domain F"/>
    <property type="match status" value="2"/>
</dbReference>
<evidence type="ECO:0000256" key="5">
    <source>
        <dbReference type="ARBA" id="ARBA00022692"/>
    </source>
</evidence>
<accession>A0A2M6WXS7</accession>
<dbReference type="PANTHER" id="PTHR30012:SF0">
    <property type="entry name" value="TYPE II SECRETION SYSTEM PROTEIN F-RELATED"/>
    <property type="match status" value="1"/>
</dbReference>
<dbReference type="Pfam" id="PF00482">
    <property type="entry name" value="T2SSF"/>
    <property type="match status" value="2"/>
</dbReference>
<evidence type="ECO:0000256" key="1">
    <source>
        <dbReference type="ARBA" id="ARBA00004429"/>
    </source>
</evidence>
<evidence type="ECO:0000259" key="9">
    <source>
        <dbReference type="Pfam" id="PF00482"/>
    </source>
</evidence>
<feature type="transmembrane region" description="Helical" evidence="8">
    <location>
        <begin position="120"/>
        <end position="142"/>
    </location>
</feature>
<comment type="similarity">
    <text evidence="2">Belongs to the GSP F family.</text>
</comment>
<evidence type="ECO:0000256" key="8">
    <source>
        <dbReference type="SAM" id="Phobius"/>
    </source>
</evidence>
<evidence type="ECO:0000256" key="6">
    <source>
        <dbReference type="ARBA" id="ARBA00022989"/>
    </source>
</evidence>
<dbReference type="PANTHER" id="PTHR30012">
    <property type="entry name" value="GENERAL SECRETION PATHWAY PROTEIN"/>
    <property type="match status" value="1"/>
</dbReference>
<evidence type="ECO:0000256" key="4">
    <source>
        <dbReference type="ARBA" id="ARBA00022519"/>
    </source>
</evidence>
<dbReference type="FunFam" id="1.20.81.30:FF:000001">
    <property type="entry name" value="Type II secretion system protein F"/>
    <property type="match status" value="2"/>
</dbReference>
<dbReference type="EMBL" id="PEZV01000005">
    <property type="protein sequence ID" value="PIT97557.1"/>
    <property type="molecule type" value="Genomic_DNA"/>
</dbReference>
<protein>
    <recommendedName>
        <fullName evidence="9">Type II secretion system protein GspF domain-containing protein</fullName>
    </recommendedName>
</protein>
<dbReference type="GO" id="GO:0005886">
    <property type="term" value="C:plasma membrane"/>
    <property type="evidence" value="ECO:0007669"/>
    <property type="project" value="UniProtKB-SubCell"/>
</dbReference>
<organism evidence="10 11">
    <name type="scientific">Candidatus Berkelbacteria bacterium CG10_big_fil_rev_8_21_14_0_10_41_12</name>
    <dbReference type="NCBI Taxonomy" id="1974513"/>
    <lineage>
        <taxon>Bacteria</taxon>
        <taxon>Candidatus Berkelbacteria</taxon>
    </lineage>
</organism>
<keyword evidence="6 8" id="KW-1133">Transmembrane helix</keyword>
<evidence type="ECO:0000313" key="10">
    <source>
        <dbReference type="EMBL" id="PIT97557.1"/>
    </source>
</evidence>
<name>A0A2M6WXS7_9BACT</name>
<reference evidence="11" key="1">
    <citation type="submission" date="2017-09" db="EMBL/GenBank/DDBJ databases">
        <title>Depth-based differentiation of microbial function through sediment-hosted aquifers and enrichment of novel symbionts in the deep terrestrial subsurface.</title>
        <authorList>
            <person name="Probst A.J."/>
            <person name="Ladd B."/>
            <person name="Jarett J.K."/>
            <person name="Geller-Mcgrath D.E."/>
            <person name="Sieber C.M.K."/>
            <person name="Emerson J.B."/>
            <person name="Anantharaman K."/>
            <person name="Thomas B.C."/>
            <person name="Malmstrom R."/>
            <person name="Stieglmeier M."/>
            <person name="Klingl A."/>
            <person name="Woyke T."/>
            <person name="Ryan C.M."/>
            <person name="Banfield J.F."/>
        </authorList>
    </citation>
    <scope>NUCLEOTIDE SEQUENCE [LARGE SCALE GENOMIC DNA]</scope>
</reference>
<evidence type="ECO:0000256" key="7">
    <source>
        <dbReference type="ARBA" id="ARBA00023136"/>
    </source>
</evidence>
<proteinExistence type="inferred from homology"/>